<evidence type="ECO:0000313" key="4">
    <source>
        <dbReference type="Proteomes" id="UP000287910"/>
    </source>
</evidence>
<name>A0A432L8I1_9BACI</name>
<dbReference type="InterPro" id="IPR050469">
    <property type="entry name" value="Diguanylate_Cyclase"/>
</dbReference>
<keyword evidence="1" id="KW-0812">Transmembrane</keyword>
<feature type="transmembrane region" description="Helical" evidence="1">
    <location>
        <begin position="173"/>
        <end position="194"/>
    </location>
</feature>
<feature type="transmembrane region" description="Helical" evidence="1">
    <location>
        <begin position="116"/>
        <end position="135"/>
    </location>
</feature>
<dbReference type="GO" id="GO:1902201">
    <property type="term" value="P:negative regulation of bacterial-type flagellum-dependent cell motility"/>
    <property type="evidence" value="ECO:0007669"/>
    <property type="project" value="TreeGrafter"/>
</dbReference>
<dbReference type="AlphaFoldDB" id="A0A432L8I1"/>
<dbReference type="EMBL" id="RYYR01000030">
    <property type="protein sequence ID" value="RUL48671.1"/>
    <property type="molecule type" value="Genomic_DNA"/>
</dbReference>
<dbReference type="GO" id="GO:0043709">
    <property type="term" value="P:cell adhesion involved in single-species biofilm formation"/>
    <property type="evidence" value="ECO:0007669"/>
    <property type="project" value="TreeGrafter"/>
</dbReference>
<reference evidence="3 4" key="1">
    <citation type="submission" date="2018-12" db="EMBL/GenBank/DDBJ databases">
        <title>Lysinibacillus antri sp. nov., isolated from a cave soil.</title>
        <authorList>
            <person name="Narsing Rao M.P."/>
            <person name="Zhang H."/>
            <person name="Dong Z.-Y."/>
            <person name="Niu X.-K."/>
            <person name="Zhang K."/>
            <person name="Fang B.-Z."/>
            <person name="Kang Y.-Q."/>
            <person name="Xiao M."/>
            <person name="Li W.-J."/>
        </authorList>
    </citation>
    <scope>NUCLEOTIDE SEQUENCE [LARGE SCALE GENOMIC DNA]</scope>
    <source>
        <strain evidence="3 4">SYSU K30002</strain>
    </source>
</reference>
<gene>
    <name evidence="3" type="ORF">EK386_16425</name>
</gene>
<dbReference type="PANTHER" id="PTHR45138:SF9">
    <property type="entry name" value="DIGUANYLATE CYCLASE DGCM-RELATED"/>
    <property type="match status" value="1"/>
</dbReference>
<dbReference type="SUPFAM" id="SSF55073">
    <property type="entry name" value="Nucleotide cyclase"/>
    <property type="match status" value="1"/>
</dbReference>
<feature type="transmembrane region" description="Helical" evidence="1">
    <location>
        <begin position="141"/>
        <end position="161"/>
    </location>
</feature>
<organism evidence="3 4">
    <name type="scientific">Lysinibacillus antri</name>
    <dbReference type="NCBI Taxonomy" id="2498145"/>
    <lineage>
        <taxon>Bacteria</taxon>
        <taxon>Bacillati</taxon>
        <taxon>Bacillota</taxon>
        <taxon>Bacilli</taxon>
        <taxon>Bacillales</taxon>
        <taxon>Bacillaceae</taxon>
        <taxon>Lysinibacillus</taxon>
    </lineage>
</organism>
<keyword evidence="1" id="KW-1133">Transmembrane helix</keyword>
<sequence>MFNGIIIRKKYCLKIGDSMNLLLDMKTILISLVVGHVFTVALIIAYWRNHSRDSTFNIFFLAKCIQAVAWLLLTLRGGISDIFTISIANTLLFIGSALESIAILKLVNHFNATIKKVYIGLTIFFIACFHLILVFYNYENIRIVCASLGTTVLVLLPAFRLMRDKKSTLLMKIMGFFYCIVSFSLLLRAIAAFTSDQQMGLFTPGLIQTFSFLALYLVMILGNTGFILVLKERADQELVRMAYYDDLTHTLNRRTFVDQAKEIISKCAKDNKPLSYILFDVDHFKKFNDGYGHDAGDRILQDLSKRIQQLLEPQDLFGRYGGDEFAILLPELTEKESVEKVEQITNYLSKAEIAGVSEKYSISVGVITVVPDKETKIESLYVSCDKALYQAKHNGRNCICCGELDEINTV</sequence>
<dbReference type="GO" id="GO:0052621">
    <property type="term" value="F:diguanylate cyclase activity"/>
    <property type="evidence" value="ECO:0007669"/>
    <property type="project" value="TreeGrafter"/>
</dbReference>
<dbReference type="InterPro" id="IPR000160">
    <property type="entry name" value="GGDEF_dom"/>
</dbReference>
<dbReference type="Proteomes" id="UP000287910">
    <property type="component" value="Unassembled WGS sequence"/>
</dbReference>
<evidence type="ECO:0000313" key="3">
    <source>
        <dbReference type="EMBL" id="RUL48671.1"/>
    </source>
</evidence>
<dbReference type="Pfam" id="PF00990">
    <property type="entry name" value="GGDEF"/>
    <property type="match status" value="1"/>
</dbReference>
<dbReference type="PROSITE" id="PS50887">
    <property type="entry name" value="GGDEF"/>
    <property type="match status" value="1"/>
</dbReference>
<comment type="caution">
    <text evidence="3">The sequence shown here is derived from an EMBL/GenBank/DDBJ whole genome shotgun (WGS) entry which is preliminary data.</text>
</comment>
<proteinExistence type="predicted"/>
<accession>A0A432L8I1</accession>
<dbReference type="GO" id="GO:0005886">
    <property type="term" value="C:plasma membrane"/>
    <property type="evidence" value="ECO:0007669"/>
    <property type="project" value="TreeGrafter"/>
</dbReference>
<dbReference type="InterPro" id="IPR043128">
    <property type="entry name" value="Rev_trsase/Diguanyl_cyclase"/>
</dbReference>
<feature type="transmembrane region" description="Helical" evidence="1">
    <location>
        <begin position="58"/>
        <end position="76"/>
    </location>
</feature>
<dbReference type="Gene3D" id="3.30.70.270">
    <property type="match status" value="1"/>
</dbReference>
<feature type="transmembrane region" description="Helical" evidence="1">
    <location>
        <begin position="206"/>
        <end position="230"/>
    </location>
</feature>
<dbReference type="FunFam" id="3.30.70.270:FF:000001">
    <property type="entry name" value="Diguanylate cyclase domain protein"/>
    <property type="match status" value="1"/>
</dbReference>
<dbReference type="PANTHER" id="PTHR45138">
    <property type="entry name" value="REGULATORY COMPONENTS OF SENSORY TRANSDUCTION SYSTEM"/>
    <property type="match status" value="1"/>
</dbReference>
<dbReference type="InterPro" id="IPR029787">
    <property type="entry name" value="Nucleotide_cyclase"/>
</dbReference>
<evidence type="ECO:0000259" key="2">
    <source>
        <dbReference type="PROSITE" id="PS50887"/>
    </source>
</evidence>
<protein>
    <submittedName>
        <fullName evidence="3">GGDEF domain-containing protein</fullName>
    </submittedName>
</protein>
<dbReference type="CDD" id="cd01949">
    <property type="entry name" value="GGDEF"/>
    <property type="match status" value="1"/>
</dbReference>
<evidence type="ECO:0000256" key="1">
    <source>
        <dbReference type="SAM" id="Phobius"/>
    </source>
</evidence>
<feature type="transmembrane region" description="Helical" evidence="1">
    <location>
        <begin position="82"/>
        <end position="104"/>
    </location>
</feature>
<feature type="transmembrane region" description="Helical" evidence="1">
    <location>
        <begin position="28"/>
        <end position="46"/>
    </location>
</feature>
<keyword evidence="1" id="KW-0472">Membrane</keyword>
<dbReference type="NCBIfam" id="TIGR00254">
    <property type="entry name" value="GGDEF"/>
    <property type="match status" value="1"/>
</dbReference>
<keyword evidence="4" id="KW-1185">Reference proteome</keyword>
<feature type="domain" description="GGDEF" evidence="2">
    <location>
        <begin position="272"/>
        <end position="404"/>
    </location>
</feature>
<dbReference type="SMART" id="SM00267">
    <property type="entry name" value="GGDEF"/>
    <property type="match status" value="1"/>
</dbReference>